<dbReference type="AlphaFoldDB" id="A0A1I7HPG2"/>
<protein>
    <submittedName>
        <fullName evidence="1">Uncharacterized protein</fullName>
    </submittedName>
</protein>
<dbReference type="EMBL" id="FPBV01000005">
    <property type="protein sequence ID" value="SFU62645.1"/>
    <property type="molecule type" value="Genomic_DNA"/>
</dbReference>
<accession>A0A1I7HPG2</accession>
<keyword evidence="2" id="KW-1185">Reference proteome</keyword>
<evidence type="ECO:0000313" key="1">
    <source>
        <dbReference type="EMBL" id="SFU62645.1"/>
    </source>
</evidence>
<sequence length="36" mass="4147">MLKRLMRKLKVRKLSTKALAIELMPHQKSSHLAMSA</sequence>
<gene>
    <name evidence="1" type="ORF">SAMN05421543_10529</name>
</gene>
<organism evidence="1 2">
    <name type="scientific">Alicyclobacillus macrosporangiidus</name>
    <dbReference type="NCBI Taxonomy" id="392015"/>
    <lineage>
        <taxon>Bacteria</taxon>
        <taxon>Bacillati</taxon>
        <taxon>Bacillota</taxon>
        <taxon>Bacilli</taxon>
        <taxon>Bacillales</taxon>
        <taxon>Alicyclobacillaceae</taxon>
        <taxon>Alicyclobacillus</taxon>
    </lineage>
</organism>
<proteinExistence type="predicted"/>
<evidence type="ECO:0000313" key="2">
    <source>
        <dbReference type="Proteomes" id="UP000183508"/>
    </source>
</evidence>
<reference evidence="2" key="1">
    <citation type="submission" date="2016-10" db="EMBL/GenBank/DDBJ databases">
        <authorList>
            <person name="Varghese N."/>
        </authorList>
    </citation>
    <scope>NUCLEOTIDE SEQUENCE [LARGE SCALE GENOMIC DNA]</scope>
    <source>
        <strain evidence="2">DSM 17980</strain>
    </source>
</reference>
<dbReference type="Proteomes" id="UP000183508">
    <property type="component" value="Unassembled WGS sequence"/>
</dbReference>
<name>A0A1I7HPG2_9BACL</name>